<evidence type="ECO:0000313" key="1">
    <source>
        <dbReference type="EMBL" id="KAA0714473.1"/>
    </source>
</evidence>
<keyword evidence="2" id="KW-1185">Reference proteome</keyword>
<sequence>MLKFRWKNDTEMFPQRSSHGWRRMGRSDLSPVRIRSLSGCVEIIAKEGRSLKELYLVSCKITDHERVSAKEL</sequence>
<comment type="caution">
    <text evidence="1">The sequence shown here is derived from an EMBL/GenBank/DDBJ whole genome shotgun (WGS) entry which is preliminary data.</text>
</comment>
<dbReference type="AlphaFoldDB" id="A0A5A9NXY6"/>
<dbReference type="Proteomes" id="UP000324632">
    <property type="component" value="Chromosome 12"/>
</dbReference>
<reference evidence="1 2" key="1">
    <citation type="journal article" date="2019" name="Mol. Ecol. Resour.">
        <title>Chromosome-level genome assembly of Triplophysa tibetana, a fish adapted to the harsh high-altitude environment of the Tibetan Plateau.</title>
        <authorList>
            <person name="Yang X."/>
            <person name="Liu H."/>
            <person name="Ma Z."/>
            <person name="Zou Y."/>
            <person name="Zou M."/>
            <person name="Mao Y."/>
            <person name="Li X."/>
            <person name="Wang H."/>
            <person name="Chen T."/>
            <person name="Wang W."/>
            <person name="Yang R."/>
        </authorList>
    </citation>
    <scope>NUCLEOTIDE SEQUENCE [LARGE SCALE GENOMIC DNA]</scope>
    <source>
        <strain evidence="1">TTIB1903HZAU</strain>
        <tissue evidence="1">Muscle</tissue>
    </source>
</reference>
<accession>A0A5A9NXY6</accession>
<proteinExistence type="predicted"/>
<protein>
    <submittedName>
        <fullName evidence="1">F-box/LRR-repeat protein 17</fullName>
    </submittedName>
</protein>
<dbReference type="EMBL" id="SOYY01000012">
    <property type="protein sequence ID" value="KAA0714473.1"/>
    <property type="molecule type" value="Genomic_DNA"/>
</dbReference>
<evidence type="ECO:0000313" key="2">
    <source>
        <dbReference type="Proteomes" id="UP000324632"/>
    </source>
</evidence>
<name>A0A5A9NXY6_9TELE</name>
<organism evidence="1 2">
    <name type="scientific">Triplophysa tibetana</name>
    <dbReference type="NCBI Taxonomy" id="1572043"/>
    <lineage>
        <taxon>Eukaryota</taxon>
        <taxon>Metazoa</taxon>
        <taxon>Chordata</taxon>
        <taxon>Craniata</taxon>
        <taxon>Vertebrata</taxon>
        <taxon>Euteleostomi</taxon>
        <taxon>Actinopterygii</taxon>
        <taxon>Neopterygii</taxon>
        <taxon>Teleostei</taxon>
        <taxon>Ostariophysi</taxon>
        <taxon>Cypriniformes</taxon>
        <taxon>Nemacheilidae</taxon>
        <taxon>Triplophysa</taxon>
    </lineage>
</organism>
<gene>
    <name evidence="1" type="ORF">E1301_Tti022087</name>
</gene>